<dbReference type="AlphaFoldDB" id="A0A9D4UV14"/>
<dbReference type="EMBL" id="JABFUD020000010">
    <property type="protein sequence ID" value="KAI5074294.1"/>
    <property type="molecule type" value="Genomic_DNA"/>
</dbReference>
<keyword evidence="3" id="KW-0067">ATP-binding</keyword>
<dbReference type="PANTHER" id="PTHR47989">
    <property type="entry name" value="OS01G0750732 PROTEIN"/>
    <property type="match status" value="1"/>
</dbReference>
<dbReference type="InterPro" id="IPR008271">
    <property type="entry name" value="Ser/Thr_kinase_AS"/>
</dbReference>
<dbReference type="FunFam" id="1.10.510.10:FF:000146">
    <property type="entry name" value="LRR receptor-like serine/threonine-protein kinase IOS1"/>
    <property type="match status" value="1"/>
</dbReference>
<keyword evidence="7" id="KW-1185">Reference proteome</keyword>
<evidence type="ECO:0000256" key="1">
    <source>
        <dbReference type="ARBA" id="ARBA00004167"/>
    </source>
</evidence>
<organism evidence="6 7">
    <name type="scientific">Adiantum capillus-veneris</name>
    <name type="common">Maidenhair fern</name>
    <dbReference type="NCBI Taxonomy" id="13818"/>
    <lineage>
        <taxon>Eukaryota</taxon>
        <taxon>Viridiplantae</taxon>
        <taxon>Streptophyta</taxon>
        <taxon>Embryophyta</taxon>
        <taxon>Tracheophyta</taxon>
        <taxon>Polypodiopsida</taxon>
        <taxon>Polypodiidae</taxon>
        <taxon>Polypodiales</taxon>
        <taxon>Pteridineae</taxon>
        <taxon>Pteridaceae</taxon>
        <taxon>Vittarioideae</taxon>
        <taxon>Adiantum</taxon>
    </lineage>
</organism>
<reference evidence="6" key="1">
    <citation type="submission" date="2021-01" db="EMBL/GenBank/DDBJ databases">
        <title>Adiantum capillus-veneris genome.</title>
        <authorList>
            <person name="Fang Y."/>
            <person name="Liao Q."/>
        </authorList>
    </citation>
    <scope>NUCLEOTIDE SEQUENCE</scope>
    <source>
        <strain evidence="6">H3</strain>
        <tissue evidence="6">Leaf</tissue>
    </source>
</reference>
<dbReference type="InterPro" id="IPR011009">
    <property type="entry name" value="Kinase-like_dom_sf"/>
</dbReference>
<comment type="caution">
    <text evidence="6">The sequence shown here is derived from an EMBL/GenBank/DDBJ whole genome shotgun (WGS) entry which is preliminary data.</text>
</comment>
<keyword evidence="4" id="KW-0675">Receptor</keyword>
<dbReference type="Proteomes" id="UP000886520">
    <property type="component" value="Chromosome 10"/>
</dbReference>
<evidence type="ECO:0000313" key="6">
    <source>
        <dbReference type="EMBL" id="KAI5074294.1"/>
    </source>
</evidence>
<evidence type="ECO:0000256" key="3">
    <source>
        <dbReference type="ARBA" id="ARBA00022840"/>
    </source>
</evidence>
<name>A0A9D4UV14_ADICA</name>
<dbReference type="Pfam" id="PF07714">
    <property type="entry name" value="PK_Tyr_Ser-Thr"/>
    <property type="match status" value="1"/>
</dbReference>
<dbReference type="InterPro" id="IPR001245">
    <property type="entry name" value="Ser-Thr/Tyr_kinase_cat_dom"/>
</dbReference>
<protein>
    <recommendedName>
        <fullName evidence="5">Protein kinase domain-containing protein</fullName>
    </recommendedName>
</protein>
<dbReference type="OrthoDB" id="2013020at2759"/>
<gene>
    <name evidence="6" type="ORF">GOP47_0010255</name>
</gene>
<dbReference type="PANTHER" id="PTHR47989:SF62">
    <property type="entry name" value="OS05G0423500 PROTEIN"/>
    <property type="match status" value="1"/>
</dbReference>
<dbReference type="GO" id="GO:0005524">
    <property type="term" value="F:ATP binding"/>
    <property type="evidence" value="ECO:0007669"/>
    <property type="project" value="UniProtKB-KW"/>
</dbReference>
<dbReference type="Gene3D" id="1.10.510.10">
    <property type="entry name" value="Transferase(Phosphotransferase) domain 1"/>
    <property type="match status" value="1"/>
</dbReference>
<comment type="subcellular location">
    <subcellularLocation>
        <location evidence="1">Membrane</location>
        <topology evidence="1">Single-pass membrane protein</topology>
    </subcellularLocation>
</comment>
<evidence type="ECO:0000313" key="7">
    <source>
        <dbReference type="Proteomes" id="UP000886520"/>
    </source>
</evidence>
<dbReference type="PROSITE" id="PS00108">
    <property type="entry name" value="PROTEIN_KINASE_ST"/>
    <property type="match status" value="1"/>
</dbReference>
<proteinExistence type="predicted"/>
<dbReference type="SUPFAM" id="SSF56112">
    <property type="entry name" value="Protein kinase-like (PK-like)"/>
    <property type="match status" value="1"/>
</dbReference>
<feature type="domain" description="Protein kinase" evidence="5">
    <location>
        <begin position="1"/>
        <end position="223"/>
    </location>
</feature>
<keyword evidence="2" id="KW-0547">Nucleotide-binding</keyword>
<evidence type="ECO:0000256" key="2">
    <source>
        <dbReference type="ARBA" id="ARBA00022741"/>
    </source>
</evidence>
<accession>A0A9D4UV14</accession>
<dbReference type="SMART" id="SM00220">
    <property type="entry name" value="S_TKc"/>
    <property type="match status" value="1"/>
</dbReference>
<evidence type="ECO:0000256" key="4">
    <source>
        <dbReference type="ARBA" id="ARBA00023170"/>
    </source>
</evidence>
<dbReference type="GO" id="GO:0004672">
    <property type="term" value="F:protein kinase activity"/>
    <property type="evidence" value="ECO:0007669"/>
    <property type="project" value="InterPro"/>
</dbReference>
<dbReference type="GO" id="GO:0016020">
    <property type="term" value="C:membrane"/>
    <property type="evidence" value="ECO:0007669"/>
    <property type="project" value="UniProtKB-SubCell"/>
</dbReference>
<sequence length="270" mass="29751">MFFHGKIRDWLVASLTIRDDGHIEALILSLTIRAGLPSEQEPLNWPTRLRISVGAAKGFSYLHNDCSPAIIHRDVKCSNILLDKNLDAKVADFGLSKLLSQSALTHITTGVKGTFGYLDPEYAQTERLTEKSDVYAFGVILLELLTGNKAIMQNSGEYVHIAQWARPQIITNVTLNILDSKLGKDIDKDSVQTVANLALHCVASKSIERPSFKEVLEVLEAVLKLEMKLELPQQAESLLATDVVVEIWPIAETVIPIVGGQKDLGAEVDE</sequence>
<dbReference type="InterPro" id="IPR000719">
    <property type="entry name" value="Prot_kinase_dom"/>
</dbReference>
<evidence type="ECO:0000259" key="5">
    <source>
        <dbReference type="PROSITE" id="PS50011"/>
    </source>
</evidence>
<dbReference type="PROSITE" id="PS50011">
    <property type="entry name" value="PROTEIN_KINASE_DOM"/>
    <property type="match status" value="1"/>
</dbReference>